<dbReference type="Pfam" id="PF13439">
    <property type="entry name" value="Glyco_transf_4"/>
    <property type="match status" value="1"/>
</dbReference>
<dbReference type="PANTHER" id="PTHR12526">
    <property type="entry name" value="GLYCOSYLTRANSFERASE"/>
    <property type="match status" value="1"/>
</dbReference>
<name>A0A926Q407_9FLAO</name>
<dbReference type="InterPro" id="IPR001296">
    <property type="entry name" value="Glyco_trans_1"/>
</dbReference>
<dbReference type="RefSeq" id="WP_187967254.1">
    <property type="nucleotide sequence ID" value="NZ_JACVDC010000091.1"/>
</dbReference>
<dbReference type="Pfam" id="PF00534">
    <property type="entry name" value="Glycos_transf_1"/>
    <property type="match status" value="1"/>
</dbReference>
<reference evidence="3 4" key="1">
    <citation type="submission" date="2020-09" db="EMBL/GenBank/DDBJ databases">
        <title>Sinomicrobium weinanense sp. nov., a halophilic bacteria isolated from saline-alkali soil.</title>
        <authorList>
            <person name="Wu P."/>
            <person name="Ren H."/>
            <person name="Mei Y."/>
            <person name="Liang Y."/>
            <person name="Chen Z."/>
        </authorList>
    </citation>
    <scope>NUCLEOTIDE SEQUENCE [LARGE SCALE GENOMIC DNA]</scope>
    <source>
        <strain evidence="3 4">FJxs</strain>
    </source>
</reference>
<comment type="caution">
    <text evidence="3">The sequence shown here is derived from an EMBL/GenBank/DDBJ whole genome shotgun (WGS) entry which is preliminary data.</text>
</comment>
<proteinExistence type="predicted"/>
<dbReference type="AlphaFoldDB" id="A0A926Q407"/>
<dbReference type="EMBL" id="JACVDC010000091">
    <property type="protein sequence ID" value="MBC9798127.1"/>
    <property type="molecule type" value="Genomic_DNA"/>
</dbReference>
<organism evidence="3 4">
    <name type="scientific">Sinomicrobium weinanense</name>
    <dbReference type="NCBI Taxonomy" id="2842200"/>
    <lineage>
        <taxon>Bacteria</taxon>
        <taxon>Pseudomonadati</taxon>
        <taxon>Bacteroidota</taxon>
        <taxon>Flavobacteriia</taxon>
        <taxon>Flavobacteriales</taxon>
        <taxon>Flavobacteriaceae</taxon>
        <taxon>Sinomicrobium</taxon>
    </lineage>
</organism>
<sequence>MQKRICFFVGNMGLGGIGKLTLHLVEEFVKKGIMVDLFLYKDDGEYMDQIPKEVRIFVHGGSYLGRMVRYISYLNKEKPMVSISSRQRQDILNVIGCLISYRKVQPVISIHTNVSAENKEQIGVRKKSIFIEILSKLLYKVPNKFIAVSKGVADDFAKWANVKRTEVEVIYNPVYKPYTELRDVQIPLTYEQLLREDKKYIIGVGRLTKAKDFFTLIKSYHIVKQKMDVALIILGEGPLRKELENLITELNLEKDVFLLGFVHNPQYYIRRASAFVLSSIWEGFGNVIVEAMGVGTPIISTNCPSGPAEILEDGKYGKLVSVGNLQEMANAMIDTLSTPHNPDVLIERAKDFYTEKIAQEYLDYIFEENP</sequence>
<dbReference type="GO" id="GO:0016757">
    <property type="term" value="F:glycosyltransferase activity"/>
    <property type="evidence" value="ECO:0007669"/>
    <property type="project" value="InterPro"/>
</dbReference>
<accession>A0A926Q407</accession>
<gene>
    <name evidence="3" type="ORF">IBL28_19305</name>
</gene>
<dbReference type="Proteomes" id="UP000653730">
    <property type="component" value="Unassembled WGS sequence"/>
</dbReference>
<feature type="domain" description="Glycosyltransferase subfamily 4-like N-terminal" evidence="2">
    <location>
        <begin position="15"/>
        <end position="174"/>
    </location>
</feature>
<dbReference type="Gene3D" id="3.40.50.2000">
    <property type="entry name" value="Glycogen Phosphorylase B"/>
    <property type="match status" value="2"/>
</dbReference>
<dbReference type="SUPFAM" id="SSF53756">
    <property type="entry name" value="UDP-Glycosyltransferase/glycogen phosphorylase"/>
    <property type="match status" value="1"/>
</dbReference>
<dbReference type="InterPro" id="IPR028098">
    <property type="entry name" value="Glyco_trans_4-like_N"/>
</dbReference>
<protein>
    <submittedName>
        <fullName evidence="3">Glycosyltransferase</fullName>
    </submittedName>
</protein>
<keyword evidence="4" id="KW-1185">Reference proteome</keyword>
<evidence type="ECO:0000313" key="4">
    <source>
        <dbReference type="Proteomes" id="UP000653730"/>
    </source>
</evidence>
<dbReference type="PANTHER" id="PTHR12526:SF630">
    <property type="entry name" value="GLYCOSYLTRANSFERASE"/>
    <property type="match status" value="1"/>
</dbReference>
<feature type="domain" description="Glycosyl transferase family 1" evidence="1">
    <location>
        <begin position="193"/>
        <end position="351"/>
    </location>
</feature>
<evidence type="ECO:0000259" key="1">
    <source>
        <dbReference type="Pfam" id="PF00534"/>
    </source>
</evidence>
<evidence type="ECO:0000313" key="3">
    <source>
        <dbReference type="EMBL" id="MBC9798127.1"/>
    </source>
</evidence>
<dbReference type="CDD" id="cd03811">
    <property type="entry name" value="GT4_GT28_WabH-like"/>
    <property type="match status" value="1"/>
</dbReference>
<evidence type="ECO:0000259" key="2">
    <source>
        <dbReference type="Pfam" id="PF13439"/>
    </source>
</evidence>